<gene>
    <name evidence="1" type="ORF">NCTC10783_03603</name>
</gene>
<sequence>MKISPSNIPVFKLCGEDLDWPMGIELYGMGVLPPPGTYGQVFVGNWGLDNGWVVGVGGHAYKQISDGKQDGHLVGDSNRGSTFSIGPAVQYASKDGWLLSAKWQDESGVRNPPEGQT</sequence>
<protein>
    <submittedName>
        <fullName evidence="1">MetA-pathway phenol degradation-like protein</fullName>
    </submittedName>
</protein>
<dbReference type="AlphaFoldDB" id="A0A448BQU6"/>
<name>A0A448BQU6_PSEFL</name>
<accession>A0A448BQU6</accession>
<dbReference type="Proteomes" id="UP000278078">
    <property type="component" value="Chromosome"/>
</dbReference>
<proteinExistence type="predicted"/>
<evidence type="ECO:0000313" key="1">
    <source>
        <dbReference type="EMBL" id="VEE47710.1"/>
    </source>
</evidence>
<dbReference type="EMBL" id="LR134300">
    <property type="protein sequence ID" value="VEE47710.1"/>
    <property type="molecule type" value="Genomic_DNA"/>
</dbReference>
<evidence type="ECO:0000313" key="2">
    <source>
        <dbReference type="Proteomes" id="UP000278078"/>
    </source>
</evidence>
<organism evidence="1 2">
    <name type="scientific">Pseudomonas fluorescens</name>
    <dbReference type="NCBI Taxonomy" id="294"/>
    <lineage>
        <taxon>Bacteria</taxon>
        <taxon>Pseudomonadati</taxon>
        <taxon>Pseudomonadota</taxon>
        <taxon>Gammaproteobacteria</taxon>
        <taxon>Pseudomonadales</taxon>
        <taxon>Pseudomonadaceae</taxon>
        <taxon>Pseudomonas</taxon>
    </lineage>
</organism>
<dbReference type="InterPro" id="IPR025737">
    <property type="entry name" value="FApF"/>
</dbReference>
<reference evidence="1 2" key="1">
    <citation type="submission" date="2018-12" db="EMBL/GenBank/DDBJ databases">
        <authorList>
            <consortium name="Pathogen Informatics"/>
        </authorList>
    </citation>
    <scope>NUCLEOTIDE SEQUENCE [LARGE SCALE GENOMIC DNA]</scope>
    <source>
        <strain evidence="1 2">NCTC10783</strain>
    </source>
</reference>
<dbReference type="Pfam" id="PF13557">
    <property type="entry name" value="Phenol_MetA_deg"/>
    <property type="match status" value="1"/>
</dbReference>